<sequence>MKTFLNTLIILVPLCLFTWVAWTYLDVDGINTITWEAEDNSPFVHGLRPAGRVGAVQITEDGDAYYSIDGDPVYLSVTPPGNYETVDIRTWVRTENQPVIEFGATVDAVAGQVDLRPLVNKTLDALNWIQTRRDSLVLYQRHADYGEISDVLQDPPPLSSIATYHYTLPEENSVPRAWTGNGSVRQTQVSLRGFHEFVTVTNGRGFSIDAMYMDMNRNPGEDPVAIRVFQGNELVAEVHAEDDGVVNDTNAALDRRTLHLDVVGLRAGLVKVELNADNDVYWRELSTTLPMLTYSKNVFVGDEVGYLDDPRSVTLWTDAQHITLFTRHAEGVQTVILGDQQVEIAVPHEQYSVENQHVGVTRLTIPKGDLLVVTDGRIAFSQEAFFNPYPVQLSDRINLNKLGVDTILATYPQTTQDGPWTVGQATFWLPPLEKEGGDADQGLNDGSYRFVLSLPNIAERGATVDVHKIEMTFTRSPRSVGDIWQRLVEKLLRKNT</sequence>
<reference evidence="1 2" key="1">
    <citation type="submission" date="2017-09" db="EMBL/GenBank/DDBJ databases">
        <title>Depth-based differentiation of microbial function through sediment-hosted aquifers and enrichment of novel symbionts in the deep terrestrial subsurface.</title>
        <authorList>
            <person name="Probst A.J."/>
            <person name="Ladd B."/>
            <person name="Jarett J.K."/>
            <person name="Geller-Mcgrath D.E."/>
            <person name="Sieber C.M."/>
            <person name="Emerson J.B."/>
            <person name="Anantharaman K."/>
            <person name="Thomas B.C."/>
            <person name="Malmstrom R."/>
            <person name="Stieglmeier M."/>
            <person name="Klingl A."/>
            <person name="Woyke T."/>
            <person name="Ryan C.M."/>
            <person name="Banfield J.F."/>
        </authorList>
    </citation>
    <scope>NUCLEOTIDE SEQUENCE [LARGE SCALE GENOMIC DNA]</scope>
    <source>
        <strain evidence="1">CG10_big_fil_rev_8_21_14_0_10_50_16</strain>
    </source>
</reference>
<accession>A0A2H0RMJ7</accession>
<evidence type="ECO:0000313" key="1">
    <source>
        <dbReference type="EMBL" id="PIR47667.1"/>
    </source>
</evidence>
<organism evidence="1 2">
    <name type="scientific">Candidatus Uhrbacteria bacterium CG10_big_fil_rev_8_21_14_0_10_50_16</name>
    <dbReference type="NCBI Taxonomy" id="1975039"/>
    <lineage>
        <taxon>Bacteria</taxon>
        <taxon>Candidatus Uhriibacteriota</taxon>
    </lineage>
</organism>
<dbReference type="AlphaFoldDB" id="A0A2H0RMJ7"/>
<gene>
    <name evidence="1" type="ORF">COV06_02170</name>
</gene>
<dbReference type="Proteomes" id="UP000230084">
    <property type="component" value="Unassembled WGS sequence"/>
</dbReference>
<name>A0A2H0RMJ7_9BACT</name>
<comment type="caution">
    <text evidence="1">The sequence shown here is derived from an EMBL/GenBank/DDBJ whole genome shotgun (WGS) entry which is preliminary data.</text>
</comment>
<evidence type="ECO:0000313" key="2">
    <source>
        <dbReference type="Proteomes" id="UP000230084"/>
    </source>
</evidence>
<protein>
    <submittedName>
        <fullName evidence="1">Uncharacterized protein</fullName>
    </submittedName>
</protein>
<proteinExistence type="predicted"/>
<dbReference type="EMBL" id="PCYM01000003">
    <property type="protein sequence ID" value="PIR47667.1"/>
    <property type="molecule type" value="Genomic_DNA"/>
</dbReference>